<feature type="compositionally biased region" description="Low complexity" evidence="1">
    <location>
        <begin position="10"/>
        <end position="19"/>
    </location>
</feature>
<dbReference type="RefSeq" id="WP_197009587.1">
    <property type="nucleotide sequence ID" value="NZ_BAABES010000025.1"/>
</dbReference>
<feature type="transmembrane region" description="Helical" evidence="2">
    <location>
        <begin position="50"/>
        <end position="71"/>
    </location>
</feature>
<dbReference type="Proteomes" id="UP000614047">
    <property type="component" value="Unassembled WGS sequence"/>
</dbReference>
<feature type="region of interest" description="Disordered" evidence="1">
    <location>
        <begin position="1"/>
        <end position="21"/>
    </location>
</feature>
<evidence type="ECO:0000313" key="3">
    <source>
        <dbReference type="EMBL" id="MBG6086609.1"/>
    </source>
</evidence>
<feature type="compositionally biased region" description="Gly residues" evidence="1">
    <location>
        <begin position="292"/>
        <end position="315"/>
    </location>
</feature>
<dbReference type="EMBL" id="JADOUA010000001">
    <property type="protein sequence ID" value="MBG6086609.1"/>
    <property type="molecule type" value="Genomic_DNA"/>
</dbReference>
<evidence type="ECO:0000256" key="2">
    <source>
        <dbReference type="SAM" id="Phobius"/>
    </source>
</evidence>
<evidence type="ECO:0008006" key="5">
    <source>
        <dbReference type="Google" id="ProtNLM"/>
    </source>
</evidence>
<keyword evidence="2" id="KW-1133">Transmembrane helix</keyword>
<evidence type="ECO:0000313" key="4">
    <source>
        <dbReference type="Proteomes" id="UP000614047"/>
    </source>
</evidence>
<gene>
    <name evidence="3" type="ORF">IW256_000722</name>
</gene>
<accession>A0A931D8X5</accession>
<proteinExistence type="predicted"/>
<keyword evidence="4" id="KW-1185">Reference proteome</keyword>
<keyword evidence="2" id="KW-0812">Transmembrane</keyword>
<protein>
    <recommendedName>
        <fullName evidence="5">SAF domain-containing protein</fullName>
    </recommendedName>
</protein>
<reference evidence="3" key="1">
    <citation type="submission" date="2020-11" db="EMBL/GenBank/DDBJ databases">
        <title>Sequencing the genomes of 1000 actinobacteria strains.</title>
        <authorList>
            <person name="Klenk H.-P."/>
        </authorList>
    </citation>
    <scope>NUCLEOTIDE SEQUENCE</scope>
    <source>
        <strain evidence="3">DSM 43175</strain>
    </source>
</reference>
<evidence type="ECO:0000256" key="1">
    <source>
        <dbReference type="SAM" id="MobiDB-lite"/>
    </source>
</evidence>
<dbReference type="AlphaFoldDB" id="A0A931D8X5"/>
<keyword evidence="2" id="KW-0472">Membrane</keyword>
<sequence>MGSAMKSNQTAVAGGIATTPGGGAEGLGRSGLGASGGQRLPSAPRERKPALAALAVLLILGGALTSAYLVMASGQRVAAIRIAQPVAAGQRIPLSALEEVQVSDTGADYYINWTARGDVARAYAAVPLVQGALLTNQMVSRTDDAAKGRLVVGLALKPGQFPSRGLQTGKRVSLYAVGGGNGGGPRAGTVLSADAIVVGVSHGGDRQRLRGDQTTVDVAVPPGEAPQVTQAASAGSIAIALIPDGTRVQGGQPQQPATGPERRTPQDGSPVPGTTENPGQNGGQTPGQTPGQNGGQNGGQTGQGGARVPTGTGGD</sequence>
<organism evidence="3 4">
    <name type="scientific">Actinomadura viridis</name>
    <dbReference type="NCBI Taxonomy" id="58110"/>
    <lineage>
        <taxon>Bacteria</taxon>
        <taxon>Bacillati</taxon>
        <taxon>Actinomycetota</taxon>
        <taxon>Actinomycetes</taxon>
        <taxon>Streptosporangiales</taxon>
        <taxon>Thermomonosporaceae</taxon>
        <taxon>Actinomadura</taxon>
    </lineage>
</organism>
<name>A0A931D8X5_9ACTN</name>
<comment type="caution">
    <text evidence="3">The sequence shown here is derived from an EMBL/GenBank/DDBJ whole genome shotgun (WGS) entry which is preliminary data.</text>
</comment>
<feature type="region of interest" description="Disordered" evidence="1">
    <location>
        <begin position="246"/>
        <end position="315"/>
    </location>
</feature>